<keyword evidence="1" id="KW-0472">Membrane</keyword>
<dbReference type="AlphaFoldDB" id="A0A2S7BG38"/>
<name>A0A2S7BG38_9XANT</name>
<dbReference type="EMBL" id="MDEE01000087">
    <property type="protein sequence ID" value="PPU44210.1"/>
    <property type="molecule type" value="Genomic_DNA"/>
</dbReference>
<reference evidence="2 3" key="1">
    <citation type="submission" date="2016-08" db="EMBL/GenBank/DDBJ databases">
        <authorList>
            <person name="Seilhamer J.J."/>
        </authorList>
    </citation>
    <scope>NUCLEOTIDE SEQUENCE [LARGE SCALE GENOMIC DNA]</scope>
    <source>
        <strain evidence="2 3">CFBP7245</strain>
    </source>
</reference>
<dbReference type="Proteomes" id="UP000238908">
    <property type="component" value="Unassembled WGS sequence"/>
</dbReference>
<comment type="caution">
    <text evidence="2">The sequence shown here is derived from an EMBL/GenBank/DDBJ whole genome shotgun (WGS) entry which is preliminary data.</text>
</comment>
<protein>
    <submittedName>
        <fullName evidence="2">Uncharacterized protein</fullName>
    </submittedName>
</protein>
<evidence type="ECO:0000313" key="2">
    <source>
        <dbReference type="EMBL" id="PPU44210.1"/>
    </source>
</evidence>
<accession>A0A2S7BG38</accession>
<sequence length="107" mass="11370">MWEMVAMLGSNLGFGGSPSQLPLINSWERMITALKSALLRLGEGGEISLTLQLLVNSMVLSGKGVALRLSVPFVAMKASGMVSLVSILAVNCLSVMLNIVVEMDTIF</sequence>
<gene>
    <name evidence="2" type="ORF">XdyCFBP7245_22985</name>
</gene>
<feature type="transmembrane region" description="Helical" evidence="1">
    <location>
        <begin position="81"/>
        <end position="101"/>
    </location>
</feature>
<evidence type="ECO:0000313" key="3">
    <source>
        <dbReference type="Proteomes" id="UP000238908"/>
    </source>
</evidence>
<proteinExistence type="predicted"/>
<evidence type="ECO:0000256" key="1">
    <source>
        <dbReference type="SAM" id="Phobius"/>
    </source>
</evidence>
<keyword evidence="1" id="KW-1133">Transmembrane helix</keyword>
<keyword evidence="1" id="KW-0812">Transmembrane</keyword>
<organism evidence="2 3">
    <name type="scientific">Xanthomonas dyei</name>
    <dbReference type="NCBI Taxonomy" id="743699"/>
    <lineage>
        <taxon>Bacteria</taxon>
        <taxon>Pseudomonadati</taxon>
        <taxon>Pseudomonadota</taxon>
        <taxon>Gammaproteobacteria</taxon>
        <taxon>Lysobacterales</taxon>
        <taxon>Lysobacteraceae</taxon>
        <taxon>Xanthomonas</taxon>
    </lineage>
</organism>